<feature type="domain" description="Transketolase-like pyrimidine-binding" evidence="4">
    <location>
        <begin position="1"/>
        <end position="163"/>
    </location>
</feature>
<dbReference type="InterPro" id="IPR005475">
    <property type="entry name" value="Transketolase-like_Pyr-bd"/>
</dbReference>
<dbReference type="CDD" id="cd07033">
    <property type="entry name" value="TPP_PYR_DXS_TK_like"/>
    <property type="match status" value="1"/>
</dbReference>
<keyword evidence="6" id="KW-1185">Reference proteome</keyword>
<keyword evidence="3" id="KW-0786">Thiamine pyrophosphate</keyword>
<proteinExistence type="inferred from homology"/>
<comment type="cofactor">
    <cofactor evidence="1">
        <name>thiamine diphosphate</name>
        <dbReference type="ChEBI" id="CHEBI:58937"/>
    </cofactor>
</comment>
<protein>
    <recommendedName>
        <fullName evidence="4">Transketolase-like pyrimidine-binding domain-containing protein</fullName>
    </recommendedName>
</protein>
<organism evidence="5 6">
    <name type="scientific">Aeoliella straminimaris</name>
    <dbReference type="NCBI Taxonomy" id="2954799"/>
    <lineage>
        <taxon>Bacteria</taxon>
        <taxon>Pseudomonadati</taxon>
        <taxon>Planctomycetota</taxon>
        <taxon>Planctomycetia</taxon>
        <taxon>Pirellulales</taxon>
        <taxon>Lacipirellulaceae</taxon>
        <taxon>Aeoliella</taxon>
    </lineage>
</organism>
<comment type="caution">
    <text evidence="5">The sequence shown here is derived from an EMBL/GenBank/DDBJ whole genome shotgun (WGS) entry which is preliminary data.</text>
</comment>
<reference evidence="5" key="1">
    <citation type="submission" date="2022-06" db="EMBL/GenBank/DDBJ databases">
        <title>Aeoliella straminimaris, a novel planctomycete from sediments.</title>
        <authorList>
            <person name="Vitorino I.R."/>
            <person name="Lage O.M."/>
        </authorList>
    </citation>
    <scope>NUCLEOTIDE SEQUENCE</scope>
    <source>
        <strain evidence="5">ICT_H6.2</strain>
    </source>
</reference>
<dbReference type="AlphaFoldDB" id="A0A9X2FG44"/>
<evidence type="ECO:0000313" key="6">
    <source>
        <dbReference type="Proteomes" id="UP001155241"/>
    </source>
</evidence>
<name>A0A9X2FG44_9BACT</name>
<evidence type="ECO:0000313" key="5">
    <source>
        <dbReference type="EMBL" id="MCO6047422.1"/>
    </source>
</evidence>
<sequence>MRTTFIDTLTDLAYADPRITLVTGDLGFGVVQKFAERFPDQFVNAGVAEQNMTGLATGMALAGRIVFTYSIANFPTLRPLEQIRNDAAYHNANVIVVAVGGGMSYGAFGMTHHATEDIAILRSLPQMTVLAPGDPAETTAATRKVGEGIGPVYLRLGRAGEPTVHTGPIDWHLGKALVTREGTDGTIISTGAMLHTAVAAANQLAETAGIELRVLSMHTIKPLDSDAIVAAAEETGAVITLEEHSILGGLGGAVAEVLLEAGVPGVAFKRIGLPSQYITEVGNQDYLRKVHGLDVDSVARTTLQTLEKTNRAARHAA</sequence>
<evidence type="ECO:0000256" key="1">
    <source>
        <dbReference type="ARBA" id="ARBA00001964"/>
    </source>
</evidence>
<dbReference type="InterPro" id="IPR009014">
    <property type="entry name" value="Transketo_C/PFOR_II"/>
</dbReference>
<dbReference type="Pfam" id="PF02780">
    <property type="entry name" value="Transketolase_C"/>
    <property type="match status" value="1"/>
</dbReference>
<dbReference type="Proteomes" id="UP001155241">
    <property type="component" value="Unassembled WGS sequence"/>
</dbReference>
<dbReference type="Gene3D" id="3.40.50.970">
    <property type="match status" value="1"/>
</dbReference>
<evidence type="ECO:0000256" key="3">
    <source>
        <dbReference type="ARBA" id="ARBA00023052"/>
    </source>
</evidence>
<dbReference type="RefSeq" id="WP_252855532.1">
    <property type="nucleotide sequence ID" value="NZ_JAMXLR010000092.1"/>
</dbReference>
<accession>A0A9X2FG44</accession>
<dbReference type="FunFam" id="3.40.50.970:FF:000129">
    <property type="entry name" value="Transketolase"/>
    <property type="match status" value="1"/>
</dbReference>
<comment type="similarity">
    <text evidence="2">Belongs to the transketolase family.</text>
</comment>
<dbReference type="SMART" id="SM00861">
    <property type="entry name" value="Transket_pyr"/>
    <property type="match status" value="1"/>
</dbReference>
<dbReference type="SUPFAM" id="SSF52518">
    <property type="entry name" value="Thiamin diphosphate-binding fold (THDP-binding)"/>
    <property type="match status" value="1"/>
</dbReference>
<gene>
    <name evidence="5" type="ORF">NG895_26260</name>
</gene>
<evidence type="ECO:0000259" key="4">
    <source>
        <dbReference type="SMART" id="SM00861"/>
    </source>
</evidence>
<dbReference type="InterPro" id="IPR029061">
    <property type="entry name" value="THDP-binding"/>
</dbReference>
<dbReference type="SUPFAM" id="SSF52922">
    <property type="entry name" value="TK C-terminal domain-like"/>
    <property type="match status" value="1"/>
</dbReference>
<evidence type="ECO:0000256" key="2">
    <source>
        <dbReference type="ARBA" id="ARBA00007131"/>
    </source>
</evidence>
<dbReference type="InterPro" id="IPR033248">
    <property type="entry name" value="Transketolase_C"/>
</dbReference>
<dbReference type="EMBL" id="JAMXLR010000092">
    <property type="protein sequence ID" value="MCO6047422.1"/>
    <property type="molecule type" value="Genomic_DNA"/>
</dbReference>
<dbReference type="PANTHER" id="PTHR43825:SF5">
    <property type="entry name" value="HYPOTHETICAL TRANSKETOLASE FAMILY PROTEIN"/>
    <property type="match status" value="1"/>
</dbReference>
<dbReference type="PANTHER" id="PTHR43825">
    <property type="entry name" value="PYRUVATE DEHYDROGENASE E1 COMPONENT"/>
    <property type="match status" value="1"/>
</dbReference>
<dbReference type="InterPro" id="IPR051157">
    <property type="entry name" value="PDH/Transketolase"/>
</dbReference>
<dbReference type="Pfam" id="PF02779">
    <property type="entry name" value="Transket_pyr"/>
    <property type="match status" value="1"/>
</dbReference>
<dbReference type="Gene3D" id="3.40.50.920">
    <property type="match status" value="1"/>
</dbReference>